<dbReference type="Proteomes" id="UP001412067">
    <property type="component" value="Unassembled WGS sequence"/>
</dbReference>
<comment type="caution">
    <text evidence="1">The sequence shown here is derived from an EMBL/GenBank/DDBJ whole genome shotgun (WGS) entry which is preliminary data.</text>
</comment>
<accession>A0ABR2MQH0</accession>
<dbReference type="EMBL" id="JBBWWR010000006">
    <property type="protein sequence ID" value="KAK8965721.1"/>
    <property type="molecule type" value="Genomic_DNA"/>
</dbReference>
<reference evidence="1 2" key="1">
    <citation type="journal article" date="2022" name="Nat. Plants">
        <title>Genomes of leafy and leafless Platanthera orchids illuminate the evolution of mycoheterotrophy.</title>
        <authorList>
            <person name="Li M.H."/>
            <person name="Liu K.W."/>
            <person name="Li Z."/>
            <person name="Lu H.C."/>
            <person name="Ye Q.L."/>
            <person name="Zhang D."/>
            <person name="Wang J.Y."/>
            <person name="Li Y.F."/>
            <person name="Zhong Z.M."/>
            <person name="Liu X."/>
            <person name="Yu X."/>
            <person name="Liu D.K."/>
            <person name="Tu X.D."/>
            <person name="Liu B."/>
            <person name="Hao Y."/>
            <person name="Liao X.Y."/>
            <person name="Jiang Y.T."/>
            <person name="Sun W.H."/>
            <person name="Chen J."/>
            <person name="Chen Y.Q."/>
            <person name="Ai Y."/>
            <person name="Zhai J.W."/>
            <person name="Wu S.S."/>
            <person name="Zhou Z."/>
            <person name="Hsiao Y.Y."/>
            <person name="Wu W.L."/>
            <person name="Chen Y.Y."/>
            <person name="Lin Y.F."/>
            <person name="Hsu J.L."/>
            <person name="Li C.Y."/>
            <person name="Wang Z.W."/>
            <person name="Zhao X."/>
            <person name="Zhong W.Y."/>
            <person name="Ma X.K."/>
            <person name="Ma L."/>
            <person name="Huang J."/>
            <person name="Chen G.Z."/>
            <person name="Huang M.Z."/>
            <person name="Huang L."/>
            <person name="Peng D.H."/>
            <person name="Luo Y.B."/>
            <person name="Zou S.Q."/>
            <person name="Chen S.P."/>
            <person name="Lan S."/>
            <person name="Tsai W.C."/>
            <person name="Van de Peer Y."/>
            <person name="Liu Z.J."/>
        </authorList>
    </citation>
    <scope>NUCLEOTIDE SEQUENCE [LARGE SCALE GENOMIC DNA]</scope>
    <source>
        <strain evidence="1">Lor288</strain>
    </source>
</reference>
<organism evidence="1 2">
    <name type="scientific">Platanthera guangdongensis</name>
    <dbReference type="NCBI Taxonomy" id="2320717"/>
    <lineage>
        <taxon>Eukaryota</taxon>
        <taxon>Viridiplantae</taxon>
        <taxon>Streptophyta</taxon>
        <taxon>Embryophyta</taxon>
        <taxon>Tracheophyta</taxon>
        <taxon>Spermatophyta</taxon>
        <taxon>Magnoliopsida</taxon>
        <taxon>Liliopsida</taxon>
        <taxon>Asparagales</taxon>
        <taxon>Orchidaceae</taxon>
        <taxon>Orchidoideae</taxon>
        <taxon>Orchideae</taxon>
        <taxon>Orchidinae</taxon>
        <taxon>Platanthera</taxon>
    </lineage>
</organism>
<protein>
    <submittedName>
        <fullName evidence="1">Uncharacterized protein</fullName>
    </submittedName>
</protein>
<evidence type="ECO:0000313" key="2">
    <source>
        <dbReference type="Proteomes" id="UP001412067"/>
    </source>
</evidence>
<sequence length="83" mass="9185">MVEVSLSSSPQFSNSYGSLDSSVPLLKVEEEPVAEKSMEKFMPINWEPTLISELSSIEVSDVSCGFDHSLILCCEFRLPNNIS</sequence>
<proteinExistence type="predicted"/>
<keyword evidence="2" id="KW-1185">Reference proteome</keyword>
<evidence type="ECO:0000313" key="1">
    <source>
        <dbReference type="EMBL" id="KAK8965721.1"/>
    </source>
</evidence>
<name>A0ABR2MQH0_9ASPA</name>
<gene>
    <name evidence="1" type="ORF">KSP40_PGU006409</name>
</gene>